<proteinExistence type="predicted"/>
<organism evidence="1 2">
    <name type="scientific">Pseudomonas petrae</name>
    <dbReference type="NCBI Taxonomy" id="2912190"/>
    <lineage>
        <taxon>Bacteria</taxon>
        <taxon>Pseudomonadati</taxon>
        <taxon>Pseudomonadota</taxon>
        <taxon>Gammaproteobacteria</taxon>
        <taxon>Pseudomonadales</taxon>
        <taxon>Pseudomonadaceae</taxon>
        <taxon>Pseudomonas</taxon>
    </lineage>
</organism>
<dbReference type="Pfam" id="PF09938">
    <property type="entry name" value="DUF2170"/>
    <property type="match status" value="1"/>
</dbReference>
<dbReference type="InterPro" id="IPR019231">
    <property type="entry name" value="DUF2170"/>
</dbReference>
<reference evidence="1" key="1">
    <citation type="submission" date="2022-01" db="EMBL/GenBank/DDBJ databases">
        <title>Pseudomonas sp. nov. isolated from Antarctic regolith.</title>
        <authorList>
            <person name="Novakova D."/>
            <person name="Sedlar K."/>
        </authorList>
    </citation>
    <scope>NUCLEOTIDE SEQUENCE</scope>
    <source>
        <strain evidence="1">P2647</strain>
    </source>
</reference>
<comment type="caution">
    <text evidence="1">The sequence shown here is derived from an EMBL/GenBank/DDBJ whole genome shotgun (WGS) entry which is preliminary data.</text>
</comment>
<sequence length="212" mass="23435">MFGNNSMARKTSTDYMREMRARLTAAGYVKRELYVLPENAEALRDIEKVLRQPYLGNRIKLEGFMTETTNWTIDTLHSAFAELDVVKNNDIKLNLIQGAEPSLSLVMNQFGGLPIIIAIAGDQILVDSVLVYASQVKDPKAFNETVLRSRDLFPLSSIGIETMPNGETVYSMFGALSAASSLTVIVHEVLTLADNVIRAADAYEDLLTVDSQ</sequence>
<dbReference type="EMBL" id="JAKJXH010000007">
    <property type="protein sequence ID" value="MCF7542366.1"/>
    <property type="molecule type" value="Genomic_DNA"/>
</dbReference>
<keyword evidence="2" id="KW-1185">Reference proteome</keyword>
<gene>
    <name evidence="1" type="ORF">L4G47_09045</name>
</gene>
<accession>A0ABS9I4P0</accession>
<name>A0ABS9I4P0_9PSED</name>
<evidence type="ECO:0000313" key="2">
    <source>
        <dbReference type="Proteomes" id="UP001162905"/>
    </source>
</evidence>
<dbReference type="Proteomes" id="UP001162905">
    <property type="component" value="Unassembled WGS sequence"/>
</dbReference>
<evidence type="ECO:0000313" key="1">
    <source>
        <dbReference type="EMBL" id="MCF7542366.1"/>
    </source>
</evidence>
<protein>
    <submittedName>
        <fullName evidence="1">YjfI family protein</fullName>
    </submittedName>
</protein>